<proteinExistence type="predicted"/>
<name>A0A0H5QJQ2_9EUKA</name>
<dbReference type="SUPFAM" id="SSF50978">
    <property type="entry name" value="WD40 repeat-like"/>
    <property type="match status" value="1"/>
</dbReference>
<dbReference type="AlphaFoldDB" id="A0A0H5QJQ2"/>
<evidence type="ECO:0008006" key="2">
    <source>
        <dbReference type="Google" id="ProtNLM"/>
    </source>
</evidence>
<dbReference type="EMBL" id="HACM01001109">
    <property type="protein sequence ID" value="CRZ01551.1"/>
    <property type="molecule type" value="Transcribed_RNA"/>
</dbReference>
<accession>A0A0H5QJQ2</accession>
<reference evidence="1" key="1">
    <citation type="submission" date="2015-04" db="EMBL/GenBank/DDBJ databases">
        <title>The genome sequence of the plant pathogenic Rhizarian Plasmodiophora brassicae reveals insights in its biotrophic life cycle and the origin of chitin synthesis.</title>
        <authorList>
            <person name="Schwelm A."/>
            <person name="Fogelqvist J."/>
            <person name="Knaust A."/>
            <person name="Julke S."/>
            <person name="Lilja T."/>
            <person name="Dhandapani V."/>
            <person name="Bonilla-Rosso G."/>
            <person name="Karlsson M."/>
            <person name="Shevchenko A."/>
            <person name="Choi S.R."/>
            <person name="Kim H.G."/>
            <person name="Park J.Y."/>
            <person name="Lim Y.P."/>
            <person name="Ludwig-Muller J."/>
            <person name="Dixelius C."/>
        </authorList>
    </citation>
    <scope>NUCLEOTIDE SEQUENCE</scope>
    <source>
        <tissue evidence="1">Potato root galls</tissue>
    </source>
</reference>
<evidence type="ECO:0000313" key="1">
    <source>
        <dbReference type="EMBL" id="CRZ01551.1"/>
    </source>
</evidence>
<dbReference type="InterPro" id="IPR036322">
    <property type="entry name" value="WD40_repeat_dom_sf"/>
</dbReference>
<feature type="non-terminal residue" evidence="1">
    <location>
        <position position="1"/>
    </location>
</feature>
<protein>
    <recommendedName>
        <fullName evidence="2">Cleavage/polyadenylation specificity factor A subunit N-terminal domain-containing protein</fullName>
    </recommendedName>
</protein>
<organism evidence="1">
    <name type="scientific">Spongospora subterranea</name>
    <dbReference type="NCBI Taxonomy" id="70186"/>
    <lineage>
        <taxon>Eukaryota</taxon>
        <taxon>Sar</taxon>
        <taxon>Rhizaria</taxon>
        <taxon>Endomyxa</taxon>
        <taxon>Phytomyxea</taxon>
        <taxon>Plasmodiophorida</taxon>
        <taxon>Plasmodiophoridae</taxon>
        <taxon>Spongospora</taxon>
    </lineage>
</organism>
<sequence>AMAMATGFADLSPAVIAQLPSSSFSSLYNSGFSARFGAIIACQDTNEIFRLPPGSAVLEKVEISYSVDAQDSELIAVHVWDDGDQTHLATIICAGTVDDSAVVSHLSIFQFNALSPTPSRSVHKSVYYVPFLMDGFRDKTSGNYHIILTSDQGLHVYKCSPDSITEIDSDGRRDPSRLQTLLDSNRSQQYVMSMDRLFTADVGVLAIGGRDGSVSLSVVGTPTPRVESCCTLDGPIPSLNLIQIDNAISLVVVAAAGSAYLFTDVVQRKLTASSMSIFPGSESSDCLTSSSVVRDQRLVLIGSWVNEVLVYYLAPFPAPPVLLSRLQLSNQIYRLHWGPIINDRDDLIVFTMRSIYVFPKSHLLDHVDHCRQNRKI</sequence>